<feature type="region of interest" description="Disordered" evidence="1">
    <location>
        <begin position="124"/>
        <end position="145"/>
    </location>
</feature>
<organism evidence="3 4">
    <name type="scientific">Passalora fulva</name>
    <name type="common">Tomato leaf mold</name>
    <name type="synonym">Cladosporium fulvum</name>
    <dbReference type="NCBI Taxonomy" id="5499"/>
    <lineage>
        <taxon>Eukaryota</taxon>
        <taxon>Fungi</taxon>
        <taxon>Dikarya</taxon>
        <taxon>Ascomycota</taxon>
        <taxon>Pezizomycotina</taxon>
        <taxon>Dothideomycetes</taxon>
        <taxon>Dothideomycetidae</taxon>
        <taxon>Mycosphaerellales</taxon>
        <taxon>Mycosphaerellaceae</taxon>
        <taxon>Fulvia</taxon>
    </lineage>
</organism>
<dbReference type="Proteomes" id="UP000756132">
    <property type="component" value="Chromosome 4"/>
</dbReference>
<feature type="signal peptide" evidence="2">
    <location>
        <begin position="1"/>
        <end position="21"/>
    </location>
</feature>
<name>A0A9Q8P7P3_PASFU</name>
<accession>A0A9Q8P7P3</accession>
<evidence type="ECO:0000256" key="2">
    <source>
        <dbReference type="SAM" id="SignalP"/>
    </source>
</evidence>
<dbReference type="GeneID" id="71985060"/>
<keyword evidence="2" id="KW-0732">Signal</keyword>
<sequence length="330" mass="36423">MLISTFVTALSGLAASMSTSAGQWKPVSTYTPFVRSGATPSITHPPYTRTDAPVLTTRVTTIVETVGSEPTTMATGPAKPKGSEYYTTTVAYGTYGVITVSGTPPAPPSFKESLSLTYHPAAATSNRTAPATPTSTNPLANLDPNRPTKGLVFAIQRYADANCDQPIGPRFAYDGSQDNSCFFSHGSCRGSCGYLSQDTPSSPEVWKHAKQQLSAKKLEQHDFASWNYRLVSWDDVWNKNNKWKPAYGHMRHKHKKWMFPESNNEGTAVCDAVFWEQRDCRDNSPRPESGQVMRWQPRNLREDEGRCMNGFKNGRGVPAMAASFRIRCYA</sequence>
<reference evidence="3" key="2">
    <citation type="journal article" date="2022" name="Microb. Genom.">
        <title>A chromosome-scale genome assembly of the tomato pathogen Cladosporium fulvum reveals a compartmentalized genome architecture and the presence of a dispensable chromosome.</title>
        <authorList>
            <person name="Zaccaron A.Z."/>
            <person name="Chen L.H."/>
            <person name="Samaras A."/>
            <person name="Stergiopoulos I."/>
        </authorList>
    </citation>
    <scope>NUCLEOTIDE SEQUENCE</scope>
    <source>
        <strain evidence="3">Race5_Kim</strain>
    </source>
</reference>
<dbReference type="AlphaFoldDB" id="A0A9Q8P7P3"/>
<dbReference type="OrthoDB" id="10502800at2759"/>
<protein>
    <submittedName>
        <fullName evidence="3">Uncharacterized protein</fullName>
    </submittedName>
</protein>
<evidence type="ECO:0000313" key="4">
    <source>
        <dbReference type="Proteomes" id="UP000756132"/>
    </source>
</evidence>
<evidence type="ECO:0000256" key="1">
    <source>
        <dbReference type="SAM" id="MobiDB-lite"/>
    </source>
</evidence>
<feature type="compositionally biased region" description="Polar residues" evidence="1">
    <location>
        <begin position="124"/>
        <end position="139"/>
    </location>
</feature>
<feature type="chain" id="PRO_5040303796" evidence="2">
    <location>
        <begin position="22"/>
        <end position="330"/>
    </location>
</feature>
<gene>
    <name evidence="3" type="ORF">CLAFUR5_05182</name>
</gene>
<dbReference type="EMBL" id="CP090166">
    <property type="protein sequence ID" value="UJO16246.1"/>
    <property type="molecule type" value="Genomic_DNA"/>
</dbReference>
<dbReference type="RefSeq" id="XP_047760612.1">
    <property type="nucleotide sequence ID" value="XM_047904330.1"/>
</dbReference>
<dbReference type="KEGG" id="ffu:CLAFUR5_05182"/>
<evidence type="ECO:0000313" key="3">
    <source>
        <dbReference type="EMBL" id="UJO16246.1"/>
    </source>
</evidence>
<proteinExistence type="predicted"/>
<reference evidence="3" key="1">
    <citation type="submission" date="2021-12" db="EMBL/GenBank/DDBJ databases">
        <authorList>
            <person name="Zaccaron A."/>
            <person name="Stergiopoulos I."/>
        </authorList>
    </citation>
    <scope>NUCLEOTIDE SEQUENCE</scope>
    <source>
        <strain evidence="3">Race5_Kim</strain>
    </source>
</reference>
<keyword evidence="4" id="KW-1185">Reference proteome</keyword>